<organism evidence="2 3">
    <name type="scientific">Arachnia propionica</name>
    <dbReference type="NCBI Taxonomy" id="1750"/>
    <lineage>
        <taxon>Bacteria</taxon>
        <taxon>Bacillati</taxon>
        <taxon>Actinomycetota</taxon>
        <taxon>Actinomycetes</taxon>
        <taxon>Propionibacteriales</taxon>
        <taxon>Propionibacteriaceae</taxon>
        <taxon>Arachnia</taxon>
    </lineage>
</organism>
<feature type="compositionally biased region" description="Low complexity" evidence="1">
    <location>
        <begin position="62"/>
        <end position="73"/>
    </location>
</feature>
<dbReference type="Proteomes" id="UP000280819">
    <property type="component" value="Unassembled WGS sequence"/>
</dbReference>
<dbReference type="InterPro" id="IPR011048">
    <property type="entry name" value="Haem_d1_sf"/>
</dbReference>
<dbReference type="PROSITE" id="PS51257">
    <property type="entry name" value="PROKAR_LIPOPROTEIN"/>
    <property type="match status" value="1"/>
</dbReference>
<dbReference type="OrthoDB" id="3260213at2"/>
<accession>A0A3P1TEL5</accession>
<feature type="compositionally biased region" description="Low complexity" evidence="1">
    <location>
        <begin position="34"/>
        <end position="52"/>
    </location>
</feature>
<dbReference type="AlphaFoldDB" id="A0A3P1TEL5"/>
<protein>
    <submittedName>
        <fullName evidence="2">Uncharacterized protein</fullName>
    </submittedName>
</protein>
<feature type="compositionally biased region" description="Pro residues" evidence="1">
    <location>
        <begin position="22"/>
        <end position="33"/>
    </location>
</feature>
<sequence>MQLPRRRFVVVGALSGLAACRPVPPTPIPPQSPTPSASPSATAAAPSAVASPTPTPTPSPQAAPGSTTAPSPTETVAPEPTPSPGVTATGNPFDAHYDRSFKLTSLSADPVQQTPTPRLATSLEDARIDSAYGTRIYRATVPDSSTGARLRHHYSRSQAFNADNSRFMAEAENGHWSLHDANTFEKLEVLPRLAGNCEPLWDPKDPTRYIHTGRDGGMQWWDQDGKVVFDFTGRTPWPQATSFWTGGEGTRSADGRILTLMANAYDETTKQKVCHGIVTVDLSTGTILGTLDASRFPFPGAVPDHVSTSPSGRFAVVSWVWMEQIEDGGTFAYPVDFSSSRKLIGTSEHSDLAIGANGHDLYVAAAYRNDDGAAIIAVDLETGERSELHRLYLPDSESYACHISAQCFDRPGWAVVSTYGEHRVENGTLVRATTVQPEYRKVWLLELKPGGRALNVAHIHSTWPTTPGENKHYFLEPQATASKDLSRIMVAANHDGGDASSYMIGLPSWVLD</sequence>
<evidence type="ECO:0000313" key="3">
    <source>
        <dbReference type="Proteomes" id="UP000280819"/>
    </source>
</evidence>
<evidence type="ECO:0000256" key="1">
    <source>
        <dbReference type="SAM" id="MobiDB-lite"/>
    </source>
</evidence>
<name>A0A3P1TEL5_9ACTN</name>
<proteinExistence type="predicted"/>
<dbReference type="RefSeq" id="WP_124842493.1">
    <property type="nucleotide sequence ID" value="NZ_RQZG01000001.1"/>
</dbReference>
<dbReference type="SUPFAM" id="SSF51004">
    <property type="entry name" value="C-terminal (heme d1) domain of cytochrome cd1-nitrite reductase"/>
    <property type="match status" value="1"/>
</dbReference>
<comment type="caution">
    <text evidence="2">The sequence shown here is derived from an EMBL/GenBank/DDBJ whole genome shotgun (WGS) entry which is preliminary data.</text>
</comment>
<dbReference type="EMBL" id="RQZG01000001">
    <property type="protein sequence ID" value="RRD07356.1"/>
    <property type="molecule type" value="Genomic_DNA"/>
</dbReference>
<gene>
    <name evidence="2" type="ORF">EII34_02410</name>
</gene>
<evidence type="ECO:0000313" key="2">
    <source>
        <dbReference type="EMBL" id="RRD07356.1"/>
    </source>
</evidence>
<reference evidence="2 3" key="1">
    <citation type="submission" date="2018-11" db="EMBL/GenBank/DDBJ databases">
        <title>Genomes From Bacteria Associated with the Canine Oral Cavity: a Test Case for Automated Genome-Based Taxonomic Assignment.</title>
        <authorList>
            <person name="Coil D.A."/>
            <person name="Jospin G."/>
            <person name="Darling A.E."/>
            <person name="Wallis C."/>
            <person name="Davis I.J."/>
            <person name="Harris S."/>
            <person name="Eisen J.A."/>
            <person name="Holcombe L.J."/>
            <person name="O'Flynn C."/>
        </authorList>
    </citation>
    <scope>NUCLEOTIDE SEQUENCE [LARGE SCALE GENOMIC DNA]</scope>
    <source>
        <strain evidence="2 3">OH887_COT-365</strain>
    </source>
</reference>
<feature type="region of interest" description="Disordered" evidence="1">
    <location>
        <begin position="19"/>
        <end position="95"/>
    </location>
</feature>